<dbReference type="InterPro" id="IPR017293">
    <property type="entry name" value="N-acetylmuramoyl-L-ala_amidase"/>
</dbReference>
<dbReference type="STRING" id="1384049.CD29_18355"/>
<comment type="caution">
    <text evidence="4">The sequence shown here is derived from an EMBL/GenBank/DDBJ whole genome shotgun (WGS) entry which is preliminary data.</text>
</comment>
<dbReference type="Proteomes" id="UP000030416">
    <property type="component" value="Unassembled WGS sequence"/>
</dbReference>
<gene>
    <name evidence="4" type="ORF">CD29_18355</name>
</gene>
<dbReference type="EMBL" id="JPVN01000034">
    <property type="protein sequence ID" value="KGR74979.1"/>
    <property type="molecule type" value="Genomic_DNA"/>
</dbReference>
<feature type="domain" description="SH3b" evidence="3">
    <location>
        <begin position="185"/>
        <end position="249"/>
    </location>
</feature>
<dbReference type="Pfam" id="PF08239">
    <property type="entry name" value="SH3_3"/>
    <property type="match status" value="4"/>
</dbReference>
<feature type="domain" description="SH3b" evidence="3">
    <location>
        <begin position="254"/>
        <end position="318"/>
    </location>
</feature>
<evidence type="ECO:0000313" key="5">
    <source>
        <dbReference type="Proteomes" id="UP000030416"/>
    </source>
</evidence>
<dbReference type="InterPro" id="IPR050695">
    <property type="entry name" value="N-acetylmuramoyl_amidase_3"/>
</dbReference>
<dbReference type="eggNOG" id="COG0860">
    <property type="taxonomic scope" value="Bacteria"/>
</dbReference>
<dbReference type="Gene3D" id="2.30.30.40">
    <property type="entry name" value="SH3 Domains"/>
    <property type="match status" value="4"/>
</dbReference>
<dbReference type="CDD" id="cd02696">
    <property type="entry name" value="MurNAc-LAA"/>
    <property type="match status" value="1"/>
</dbReference>
<dbReference type="PIRSF" id="PIRSF037846">
    <property type="entry name" value="Autolysin_YrvJ_prd"/>
    <property type="match status" value="1"/>
</dbReference>
<dbReference type="AlphaFoldDB" id="A0A0A3HRE7"/>
<dbReference type="PROSITE" id="PS51781">
    <property type="entry name" value="SH3B"/>
    <property type="match status" value="4"/>
</dbReference>
<proteinExistence type="predicted"/>
<evidence type="ECO:0000259" key="3">
    <source>
        <dbReference type="PROSITE" id="PS51781"/>
    </source>
</evidence>
<dbReference type="InterPro" id="IPR003646">
    <property type="entry name" value="SH3-like_bac-type"/>
</dbReference>
<name>A0A0A3HRE7_9BACL</name>
<feature type="domain" description="SH3b" evidence="3">
    <location>
        <begin position="104"/>
        <end position="167"/>
    </location>
</feature>
<feature type="domain" description="SH3b" evidence="3">
    <location>
        <begin position="27"/>
        <end position="97"/>
    </location>
</feature>
<dbReference type="Pfam" id="PF01520">
    <property type="entry name" value="Amidase_3"/>
    <property type="match status" value="1"/>
</dbReference>
<accession>A0A0A3HRE7</accession>
<sequence length="524" mass="58521">MKRIFSIVVVALFLVILFISTQNSTKTTTSSVTDENLIVLNKDLNFREGPGLSYPITSLGKEGQAFSILDEAGEWFFVTDGKDFEGWIPSWQTTNNGKMQSTKITIARSTIDGLNVRAEPSISSAVLKQLSIKDEVVVIKEDEDWVKVEDSIGTSGWISKNFVSFDEKQSEELINTQKPSETDSSKNQFIISVESVYVREEPNLSSTIIGKVKKDDHFDIIEQNNNWVKIQLAEGEFGWIYRFYGAMDSSNSLTNDLEVTIIYGGTNLRESPSTSSPVVKRAMIGESYDILSADGDWYKIAINGNESAYVAQWVVSSNMKQSTSEDKPVIKRKKGTLNGLTIVLDPGHGGNDQGTAGYRGTIEKDITLITAQLLQTKLQGAGATVYLTRESDMYIDLRKRVSIAHSYSADAFISIHYDATEDKEISGFTTYYYHDFQQKLAQSVNNGIANKVPLRDRGAQNGDYLVLRENYQNAILIELGYLSNPAEERVITTDYYREQATLGIYEGIINYFDAKLQSSRGKIS</sequence>
<dbReference type="SUPFAM" id="SSF53187">
    <property type="entry name" value="Zn-dependent exopeptidases"/>
    <property type="match status" value="1"/>
</dbReference>
<dbReference type="GO" id="GO:0030288">
    <property type="term" value="C:outer membrane-bounded periplasmic space"/>
    <property type="evidence" value="ECO:0007669"/>
    <property type="project" value="TreeGrafter"/>
</dbReference>
<reference evidence="4 5" key="1">
    <citation type="submission" date="2014-02" db="EMBL/GenBank/DDBJ databases">
        <title>Draft genome sequence of Lysinibacillus manganicus DSM 26584T.</title>
        <authorList>
            <person name="Zhang F."/>
            <person name="Wang G."/>
            <person name="Zhang L."/>
        </authorList>
    </citation>
    <scope>NUCLEOTIDE SEQUENCE [LARGE SCALE GENOMIC DNA]</scope>
    <source>
        <strain evidence="4 5">DSM 26584</strain>
    </source>
</reference>
<dbReference type="OrthoDB" id="9806267at2"/>
<evidence type="ECO:0000256" key="2">
    <source>
        <dbReference type="ARBA" id="ARBA00023316"/>
    </source>
</evidence>
<keyword evidence="5" id="KW-1185">Reference proteome</keyword>
<dbReference type="RefSeq" id="WP_036189864.1">
    <property type="nucleotide sequence ID" value="NZ_AVDA01000034.1"/>
</dbReference>
<keyword evidence="2" id="KW-0961">Cell wall biogenesis/degradation</keyword>
<dbReference type="GO" id="GO:0008745">
    <property type="term" value="F:N-acetylmuramoyl-L-alanine amidase activity"/>
    <property type="evidence" value="ECO:0007669"/>
    <property type="project" value="InterPro"/>
</dbReference>
<organism evidence="4 5">
    <name type="scientific">Ureibacillus manganicus DSM 26584</name>
    <dbReference type="NCBI Taxonomy" id="1384049"/>
    <lineage>
        <taxon>Bacteria</taxon>
        <taxon>Bacillati</taxon>
        <taxon>Bacillota</taxon>
        <taxon>Bacilli</taxon>
        <taxon>Bacillales</taxon>
        <taxon>Caryophanaceae</taxon>
        <taxon>Ureibacillus</taxon>
    </lineage>
</organism>
<protein>
    <recommendedName>
        <fullName evidence="3">SH3b domain-containing protein</fullName>
    </recommendedName>
</protein>
<dbReference type="InterPro" id="IPR002508">
    <property type="entry name" value="MurNAc-LAA_cat"/>
</dbReference>
<dbReference type="eggNOG" id="COG3103">
    <property type="taxonomic scope" value="Bacteria"/>
</dbReference>
<dbReference type="SMART" id="SM00646">
    <property type="entry name" value="Ami_3"/>
    <property type="match status" value="1"/>
</dbReference>
<keyword evidence="1" id="KW-0378">Hydrolase</keyword>
<dbReference type="GO" id="GO:0009253">
    <property type="term" value="P:peptidoglycan catabolic process"/>
    <property type="evidence" value="ECO:0007669"/>
    <property type="project" value="InterPro"/>
</dbReference>
<evidence type="ECO:0000313" key="4">
    <source>
        <dbReference type="EMBL" id="KGR74979.1"/>
    </source>
</evidence>
<dbReference type="GO" id="GO:0071555">
    <property type="term" value="P:cell wall organization"/>
    <property type="evidence" value="ECO:0007669"/>
    <property type="project" value="UniProtKB-KW"/>
</dbReference>
<dbReference type="Gene3D" id="3.40.630.40">
    <property type="entry name" value="Zn-dependent exopeptidases"/>
    <property type="match status" value="1"/>
</dbReference>
<dbReference type="PANTHER" id="PTHR30404">
    <property type="entry name" value="N-ACETYLMURAMOYL-L-ALANINE AMIDASE"/>
    <property type="match status" value="1"/>
</dbReference>
<dbReference type="SMART" id="SM00287">
    <property type="entry name" value="SH3b"/>
    <property type="match status" value="4"/>
</dbReference>
<dbReference type="PANTHER" id="PTHR30404:SF7">
    <property type="entry name" value="CELL WALL AMIDASE LYTH-RELATED"/>
    <property type="match status" value="1"/>
</dbReference>
<evidence type="ECO:0000256" key="1">
    <source>
        <dbReference type="ARBA" id="ARBA00022801"/>
    </source>
</evidence>